<evidence type="ECO:0008006" key="9">
    <source>
        <dbReference type="Google" id="ProtNLM"/>
    </source>
</evidence>
<evidence type="ECO:0000256" key="3">
    <source>
        <dbReference type="ARBA" id="ARBA00022692"/>
    </source>
</evidence>
<keyword evidence="5 6" id="KW-0472">Membrane</keyword>
<evidence type="ECO:0000313" key="7">
    <source>
        <dbReference type="EMBL" id="GAB43851.1"/>
    </source>
</evidence>
<dbReference type="InterPro" id="IPR001123">
    <property type="entry name" value="LeuE-type"/>
</dbReference>
<dbReference type="PANTHER" id="PTHR30086">
    <property type="entry name" value="ARGININE EXPORTER PROTEIN ARGO"/>
    <property type="match status" value="1"/>
</dbReference>
<evidence type="ECO:0000256" key="1">
    <source>
        <dbReference type="ARBA" id="ARBA00004651"/>
    </source>
</evidence>
<keyword evidence="4 6" id="KW-1133">Transmembrane helix</keyword>
<gene>
    <name evidence="7" type="ORF">GOTRE_053_00160</name>
</gene>
<keyword evidence="3 6" id="KW-0812">Transmembrane</keyword>
<dbReference type="PIRSF" id="PIRSF006324">
    <property type="entry name" value="LeuE"/>
    <property type="match status" value="1"/>
</dbReference>
<dbReference type="PANTHER" id="PTHR30086:SF20">
    <property type="entry name" value="ARGININE EXPORTER PROTEIN ARGO-RELATED"/>
    <property type="match status" value="1"/>
</dbReference>
<name>A0ABQ0HDB1_9ACTN</name>
<keyword evidence="2" id="KW-1003">Cell membrane</keyword>
<evidence type="ECO:0000256" key="4">
    <source>
        <dbReference type="ARBA" id="ARBA00022989"/>
    </source>
</evidence>
<dbReference type="EMBL" id="BAFD01000053">
    <property type="protein sequence ID" value="GAB43851.1"/>
    <property type="molecule type" value="Genomic_DNA"/>
</dbReference>
<protein>
    <recommendedName>
        <fullName evidence="9">Amino acid efflux protein</fullName>
    </recommendedName>
</protein>
<feature type="transmembrane region" description="Helical" evidence="6">
    <location>
        <begin position="165"/>
        <end position="186"/>
    </location>
</feature>
<dbReference type="Proteomes" id="UP000004881">
    <property type="component" value="Unassembled WGS sequence"/>
</dbReference>
<evidence type="ECO:0000256" key="6">
    <source>
        <dbReference type="SAM" id="Phobius"/>
    </source>
</evidence>
<keyword evidence="8" id="KW-1185">Reference proteome</keyword>
<comment type="caution">
    <text evidence="7">The sequence shown here is derived from an EMBL/GenBank/DDBJ whole genome shotgun (WGS) entry which is preliminary data.</text>
</comment>
<evidence type="ECO:0000256" key="5">
    <source>
        <dbReference type="ARBA" id="ARBA00023136"/>
    </source>
</evidence>
<evidence type="ECO:0000313" key="8">
    <source>
        <dbReference type="Proteomes" id="UP000004881"/>
    </source>
</evidence>
<proteinExistence type="predicted"/>
<reference evidence="7 8" key="1">
    <citation type="submission" date="2012-02" db="EMBL/GenBank/DDBJ databases">
        <title>Whole genome shotgun sequence of Gordonia terrae NBRC 100016.</title>
        <authorList>
            <person name="Takarada H."/>
            <person name="Hosoyama A."/>
            <person name="Tsuchikane K."/>
            <person name="Katsumata H."/>
            <person name="Yamazaki S."/>
            <person name="Fujita N."/>
        </authorList>
    </citation>
    <scope>NUCLEOTIDE SEQUENCE [LARGE SCALE GENOMIC DNA]</scope>
    <source>
        <strain evidence="7 8">NBRC 100016</strain>
    </source>
</reference>
<sequence>MTFMLAALLSFVVTAALIVLLPGPDTLVVLRGVVRGGRGEAFRTAAGIVCGLMVWVTAAVLGLSALLQASETGYEILKIVGACYLVWMGISSVRALLRAAPDLAASQDVVEPPAGRKAGLLFSGFTAGLLTNILNPKIGILFISLLPGFVPDGSSTGWTTLGLGAIYIALTAAYFTVLVGAAGRIAGWLQNTRLRRRVEAIGGVALIGLGVRLALEG</sequence>
<dbReference type="Pfam" id="PF01810">
    <property type="entry name" value="LysE"/>
    <property type="match status" value="1"/>
</dbReference>
<feature type="transmembrane region" description="Helical" evidence="6">
    <location>
        <begin position="42"/>
        <end position="67"/>
    </location>
</feature>
<organism evidence="7 8">
    <name type="scientific">Gordonia terrae NBRC 100016</name>
    <dbReference type="NCBI Taxonomy" id="1089454"/>
    <lineage>
        <taxon>Bacteria</taxon>
        <taxon>Bacillati</taxon>
        <taxon>Actinomycetota</taxon>
        <taxon>Actinomycetes</taxon>
        <taxon>Mycobacteriales</taxon>
        <taxon>Gordoniaceae</taxon>
        <taxon>Gordonia</taxon>
    </lineage>
</organism>
<accession>A0ABQ0HDB1</accession>
<comment type="subcellular location">
    <subcellularLocation>
        <location evidence="1">Cell membrane</location>
        <topology evidence="1">Multi-pass membrane protein</topology>
    </subcellularLocation>
</comment>
<evidence type="ECO:0000256" key="2">
    <source>
        <dbReference type="ARBA" id="ARBA00022475"/>
    </source>
</evidence>
<feature type="transmembrane region" description="Helical" evidence="6">
    <location>
        <begin position="118"/>
        <end position="145"/>
    </location>
</feature>
<feature type="transmembrane region" description="Helical" evidence="6">
    <location>
        <begin position="6"/>
        <end position="30"/>
    </location>
</feature>